<dbReference type="AlphaFoldDB" id="A0A821H8J4"/>
<comment type="caution">
    <text evidence="2">The sequence shown here is derived from an EMBL/GenBank/DDBJ whole genome shotgun (WGS) entry which is preliminary data.</text>
</comment>
<dbReference type="Proteomes" id="UP000663873">
    <property type="component" value="Unassembled WGS sequence"/>
</dbReference>
<protein>
    <submittedName>
        <fullName evidence="2">Uncharacterized protein</fullName>
    </submittedName>
</protein>
<keyword evidence="1" id="KW-0732">Signal</keyword>
<accession>A0A821H8J4</accession>
<proteinExistence type="predicted"/>
<name>A0A821H8J4_9BILA</name>
<evidence type="ECO:0000256" key="1">
    <source>
        <dbReference type="SAM" id="SignalP"/>
    </source>
</evidence>
<dbReference type="EMBL" id="CAJOBP010032330">
    <property type="protein sequence ID" value="CAF4676757.1"/>
    <property type="molecule type" value="Genomic_DNA"/>
</dbReference>
<evidence type="ECO:0000313" key="2">
    <source>
        <dbReference type="EMBL" id="CAF4676757.1"/>
    </source>
</evidence>
<sequence length="107" mass="11414">MIAPSGVVFISPKLLALTGATCTLCSHRLNHSHCNLPRPATGPLKVYGQEQSAMNIMALEFTFRASSSIVFSTSIPNAGTSASSAISESSTCMKKFVPSAWQPWPQK</sequence>
<keyword evidence="3" id="KW-1185">Reference proteome</keyword>
<reference evidence="2" key="1">
    <citation type="submission" date="2021-02" db="EMBL/GenBank/DDBJ databases">
        <authorList>
            <person name="Nowell W R."/>
        </authorList>
    </citation>
    <scope>NUCLEOTIDE SEQUENCE</scope>
</reference>
<feature type="signal peptide" evidence="1">
    <location>
        <begin position="1"/>
        <end position="20"/>
    </location>
</feature>
<gene>
    <name evidence="2" type="ORF">UJA718_LOCUS35032</name>
</gene>
<feature type="chain" id="PRO_5032690135" evidence="1">
    <location>
        <begin position="21"/>
        <end position="107"/>
    </location>
</feature>
<evidence type="ECO:0000313" key="3">
    <source>
        <dbReference type="Proteomes" id="UP000663873"/>
    </source>
</evidence>
<organism evidence="2 3">
    <name type="scientific">Rotaria socialis</name>
    <dbReference type="NCBI Taxonomy" id="392032"/>
    <lineage>
        <taxon>Eukaryota</taxon>
        <taxon>Metazoa</taxon>
        <taxon>Spiralia</taxon>
        <taxon>Gnathifera</taxon>
        <taxon>Rotifera</taxon>
        <taxon>Eurotatoria</taxon>
        <taxon>Bdelloidea</taxon>
        <taxon>Philodinida</taxon>
        <taxon>Philodinidae</taxon>
        <taxon>Rotaria</taxon>
    </lineage>
</organism>